<sequence>MVILNNFSKKHLFLILFFSICYTTLLPAQVINKDSNPSFNSNDINFLKTKQQQKKKDINDLEAIKRSITSSPFIKGYHYSFNLNQLEKIVPIQQINDFLKIPSTSIFKSSLFKNTNTDIRFKSYVNMNGAAQIITLKGGFFNNYNGNYTLQISYRLSPNDYNINIPNLIKQEVQNGLALKLKINLENGTK</sequence>
<organism evidence="1 2">
    <name type="scientific">Wenyingzhuangia gilva</name>
    <dbReference type="NCBI Taxonomy" id="3057677"/>
    <lineage>
        <taxon>Bacteria</taxon>
        <taxon>Pseudomonadati</taxon>
        <taxon>Bacteroidota</taxon>
        <taxon>Flavobacteriia</taxon>
        <taxon>Flavobacteriales</taxon>
        <taxon>Flavobacteriaceae</taxon>
        <taxon>Wenyingzhuangia</taxon>
    </lineage>
</organism>
<evidence type="ECO:0000313" key="2">
    <source>
        <dbReference type="Proteomes" id="UP001168642"/>
    </source>
</evidence>
<gene>
    <name evidence="1" type="ORF">QVZ41_05485</name>
</gene>
<accession>A0ABT8VQQ1</accession>
<comment type="caution">
    <text evidence="1">The sequence shown here is derived from an EMBL/GenBank/DDBJ whole genome shotgun (WGS) entry which is preliminary data.</text>
</comment>
<evidence type="ECO:0000313" key="1">
    <source>
        <dbReference type="EMBL" id="MDO3694297.1"/>
    </source>
</evidence>
<reference evidence="1" key="1">
    <citation type="submission" date="2023-07" db="EMBL/GenBank/DDBJ databases">
        <title>Wenyingzhuangia sp. chi5 genome sequencing and assembly.</title>
        <authorList>
            <person name="Park S."/>
        </authorList>
    </citation>
    <scope>NUCLEOTIDE SEQUENCE</scope>
    <source>
        <strain evidence="1">Chi5</strain>
    </source>
</reference>
<dbReference type="Proteomes" id="UP001168642">
    <property type="component" value="Unassembled WGS sequence"/>
</dbReference>
<keyword evidence="2" id="KW-1185">Reference proteome</keyword>
<proteinExistence type="predicted"/>
<protein>
    <submittedName>
        <fullName evidence="1">Uncharacterized protein</fullName>
    </submittedName>
</protein>
<dbReference type="RefSeq" id="WP_302883552.1">
    <property type="nucleotide sequence ID" value="NZ_JAUMIT010000002.1"/>
</dbReference>
<dbReference type="EMBL" id="JAUMIT010000002">
    <property type="protein sequence ID" value="MDO3694297.1"/>
    <property type="molecule type" value="Genomic_DNA"/>
</dbReference>
<name>A0ABT8VQQ1_9FLAO</name>